<keyword evidence="3 9" id="KW-0347">Helicase</keyword>
<name>A0A1R0KZY6_9PSEU</name>
<keyword evidence="13" id="KW-1185">Reference proteome</keyword>
<dbReference type="STRING" id="76021.BS329_04050"/>
<dbReference type="GO" id="GO:0016887">
    <property type="term" value="F:ATP hydrolysis activity"/>
    <property type="evidence" value="ECO:0007669"/>
    <property type="project" value="RHEA"/>
</dbReference>
<evidence type="ECO:0000313" key="12">
    <source>
        <dbReference type="EMBL" id="OLZ55202.1"/>
    </source>
</evidence>
<comment type="catalytic activity">
    <reaction evidence="8">
        <text>ATP + H2O = ADP + phosphate + H(+)</text>
        <dbReference type="Rhea" id="RHEA:13065"/>
        <dbReference type="ChEBI" id="CHEBI:15377"/>
        <dbReference type="ChEBI" id="CHEBI:15378"/>
        <dbReference type="ChEBI" id="CHEBI:30616"/>
        <dbReference type="ChEBI" id="CHEBI:43474"/>
        <dbReference type="ChEBI" id="CHEBI:456216"/>
        <dbReference type="EC" id="5.6.2.4"/>
    </reaction>
</comment>
<protein>
    <recommendedName>
        <fullName evidence="7">DNA 3'-5' helicase</fullName>
        <ecNumber evidence="7">5.6.2.4</ecNumber>
    </recommendedName>
</protein>
<accession>A0A1R0KZY6</accession>
<keyword evidence="4 9" id="KW-0067">ATP-binding</keyword>
<dbReference type="Gene3D" id="3.40.50.300">
    <property type="entry name" value="P-loop containing nucleotide triphosphate hydrolases"/>
    <property type="match status" value="3"/>
</dbReference>
<keyword evidence="2 9" id="KW-0378">Hydrolase</keyword>
<dbReference type="EMBL" id="MQUQ01000003">
    <property type="protein sequence ID" value="OLZ55202.1"/>
    <property type="molecule type" value="Genomic_DNA"/>
</dbReference>
<dbReference type="GO" id="GO:0003677">
    <property type="term" value="F:DNA binding"/>
    <property type="evidence" value="ECO:0007669"/>
    <property type="project" value="InterPro"/>
</dbReference>
<dbReference type="RefSeq" id="WP_076155797.1">
    <property type="nucleotide sequence ID" value="NZ_JBEZVB010000010.1"/>
</dbReference>
<keyword evidence="1 9" id="KW-0547">Nucleotide-binding</keyword>
<dbReference type="InterPro" id="IPR027417">
    <property type="entry name" value="P-loop_NTPase"/>
</dbReference>
<feature type="domain" description="UvrD-like helicase ATP-binding" evidence="10">
    <location>
        <begin position="13"/>
        <end position="234"/>
    </location>
</feature>
<dbReference type="GO" id="GO:0005829">
    <property type="term" value="C:cytosol"/>
    <property type="evidence" value="ECO:0007669"/>
    <property type="project" value="TreeGrafter"/>
</dbReference>
<dbReference type="CDD" id="cd17932">
    <property type="entry name" value="DEXQc_UvrD"/>
    <property type="match status" value="1"/>
</dbReference>
<dbReference type="InterPro" id="IPR014017">
    <property type="entry name" value="DNA_helicase_UvrD-like_C"/>
</dbReference>
<dbReference type="PANTHER" id="PTHR11070">
    <property type="entry name" value="UVRD / RECB / PCRA DNA HELICASE FAMILY MEMBER"/>
    <property type="match status" value="1"/>
</dbReference>
<evidence type="ECO:0000259" key="11">
    <source>
        <dbReference type="PROSITE" id="PS51217"/>
    </source>
</evidence>
<evidence type="ECO:0000256" key="7">
    <source>
        <dbReference type="ARBA" id="ARBA00034808"/>
    </source>
</evidence>
<dbReference type="SUPFAM" id="SSF52540">
    <property type="entry name" value="P-loop containing nucleoside triphosphate hydrolases"/>
    <property type="match status" value="1"/>
</dbReference>
<reference evidence="12 13" key="1">
    <citation type="submission" date="2016-01" db="EMBL/GenBank/DDBJ databases">
        <title>Amycolatopsis coloradensis genome sequencing and assembly.</title>
        <authorList>
            <person name="Mayilraj S."/>
        </authorList>
    </citation>
    <scope>NUCLEOTIDE SEQUENCE [LARGE SCALE GENOMIC DNA]</scope>
    <source>
        <strain evidence="12 13">DSM 44225</strain>
    </source>
</reference>
<evidence type="ECO:0000256" key="4">
    <source>
        <dbReference type="ARBA" id="ARBA00022840"/>
    </source>
</evidence>
<dbReference type="OrthoDB" id="3196525at2"/>
<dbReference type="Pfam" id="PF00580">
    <property type="entry name" value="UvrD-helicase"/>
    <property type="match status" value="2"/>
</dbReference>
<dbReference type="InterPro" id="IPR000212">
    <property type="entry name" value="DNA_helicase_UvrD/REP"/>
</dbReference>
<feature type="domain" description="UvrD-like helicase C-terminal" evidence="11">
    <location>
        <begin position="235"/>
        <end position="479"/>
    </location>
</feature>
<evidence type="ECO:0000256" key="5">
    <source>
        <dbReference type="ARBA" id="ARBA00023235"/>
    </source>
</evidence>
<dbReference type="PANTHER" id="PTHR11070:SF2">
    <property type="entry name" value="ATP-DEPENDENT DNA HELICASE SRS2"/>
    <property type="match status" value="1"/>
</dbReference>
<comment type="catalytic activity">
    <reaction evidence="6">
        <text>Couples ATP hydrolysis with the unwinding of duplex DNA by translocating in the 3'-5' direction.</text>
        <dbReference type="EC" id="5.6.2.4"/>
    </reaction>
</comment>
<evidence type="ECO:0000256" key="6">
    <source>
        <dbReference type="ARBA" id="ARBA00034617"/>
    </source>
</evidence>
<dbReference type="GO" id="GO:0005524">
    <property type="term" value="F:ATP binding"/>
    <property type="evidence" value="ECO:0007669"/>
    <property type="project" value="UniProtKB-UniRule"/>
</dbReference>
<dbReference type="Pfam" id="PF13361">
    <property type="entry name" value="UvrD_C"/>
    <property type="match status" value="1"/>
</dbReference>
<proteinExistence type="predicted"/>
<gene>
    <name evidence="12" type="ORF">BS329_04050</name>
</gene>
<dbReference type="GO" id="GO:0043138">
    <property type="term" value="F:3'-5' DNA helicase activity"/>
    <property type="evidence" value="ECO:0007669"/>
    <property type="project" value="UniProtKB-EC"/>
</dbReference>
<evidence type="ECO:0000256" key="9">
    <source>
        <dbReference type="PROSITE-ProRule" id="PRU00560"/>
    </source>
</evidence>
<sequence length="554" mass="61715">MIRPEQWHPVGGLVLEPNARTAATATGENVVVAAGPGAGKTELLAQRADFLLRTGRCTYPRRILAISFKVDATRNLRERVRLRTGPRLAARFDSSTFHAFAKRLIDSFRPALTGHDALGPDYRLDPDIRIEGEQVRFEDLVPLALSIIENNAHARGGIRQTYSHVFLDEFQDCTGEQYQLIQAAFGRSGAVLTAVGDTKQRIMVWAGALDGVMRTFADDFEARPLPLYQNRRSAPRLRRMQNRMIAEMDPEAVSPAEDLAGDDGVIDVLDFGTERDEAETIAGLIEDWLAEGVPPSEIAVVVRSRPDLVTAALGEELGRRGIPFRNEQASQDLAAEPVAALIFDFIRVIAGEGQPEAYASLMRVTARAHASGDEGARFDSRMKRFLRDTRAAVRAPAFKTGDLEAWRPHVDEFLRLVSRPVLTALSPGYQQGTRLADLIAQALETFGRELDMDDDAIEALRRLSESDAIRFLTVHKCKGLEFEKVVVLGVEEQLFWGKNPTTVMSEFFVAISRAKRHLVLTHAGRRARPAGAQRRWDVWRTPHRMLLGFTFEDS</sequence>
<dbReference type="PROSITE" id="PS51217">
    <property type="entry name" value="UVRD_HELICASE_CTER"/>
    <property type="match status" value="1"/>
</dbReference>
<evidence type="ECO:0000313" key="13">
    <source>
        <dbReference type="Proteomes" id="UP000187486"/>
    </source>
</evidence>
<evidence type="ECO:0000256" key="8">
    <source>
        <dbReference type="ARBA" id="ARBA00048988"/>
    </source>
</evidence>
<dbReference type="AlphaFoldDB" id="A0A1R0KZY6"/>
<organism evidence="12 13">
    <name type="scientific">Amycolatopsis coloradensis</name>
    <dbReference type="NCBI Taxonomy" id="76021"/>
    <lineage>
        <taxon>Bacteria</taxon>
        <taxon>Bacillati</taxon>
        <taxon>Actinomycetota</taxon>
        <taxon>Actinomycetes</taxon>
        <taxon>Pseudonocardiales</taxon>
        <taxon>Pseudonocardiaceae</taxon>
        <taxon>Amycolatopsis</taxon>
    </lineage>
</organism>
<keyword evidence="5" id="KW-0413">Isomerase</keyword>
<evidence type="ECO:0000259" key="10">
    <source>
        <dbReference type="PROSITE" id="PS51198"/>
    </source>
</evidence>
<dbReference type="GO" id="GO:0000725">
    <property type="term" value="P:recombinational repair"/>
    <property type="evidence" value="ECO:0007669"/>
    <property type="project" value="TreeGrafter"/>
</dbReference>
<dbReference type="InterPro" id="IPR014016">
    <property type="entry name" value="UvrD-like_ATP-bd"/>
</dbReference>
<dbReference type="EC" id="5.6.2.4" evidence="7"/>
<evidence type="ECO:0000256" key="3">
    <source>
        <dbReference type="ARBA" id="ARBA00022806"/>
    </source>
</evidence>
<comment type="caution">
    <text evidence="12">The sequence shown here is derived from an EMBL/GenBank/DDBJ whole genome shotgun (WGS) entry which is preliminary data.</text>
</comment>
<evidence type="ECO:0000256" key="2">
    <source>
        <dbReference type="ARBA" id="ARBA00022801"/>
    </source>
</evidence>
<feature type="binding site" evidence="9">
    <location>
        <begin position="34"/>
        <end position="41"/>
    </location>
    <ligand>
        <name>ATP</name>
        <dbReference type="ChEBI" id="CHEBI:30616"/>
    </ligand>
</feature>
<evidence type="ECO:0000256" key="1">
    <source>
        <dbReference type="ARBA" id="ARBA00022741"/>
    </source>
</evidence>
<dbReference type="PROSITE" id="PS51198">
    <property type="entry name" value="UVRD_HELICASE_ATP_BIND"/>
    <property type="match status" value="1"/>
</dbReference>
<dbReference type="Proteomes" id="UP000187486">
    <property type="component" value="Unassembled WGS sequence"/>
</dbReference>